<evidence type="ECO:0000259" key="1">
    <source>
        <dbReference type="Pfam" id="PF04073"/>
    </source>
</evidence>
<dbReference type="Pfam" id="PF04073">
    <property type="entry name" value="tRNA_edit"/>
    <property type="match status" value="1"/>
</dbReference>
<evidence type="ECO:0000313" key="3">
    <source>
        <dbReference type="Proteomes" id="UP001157134"/>
    </source>
</evidence>
<dbReference type="RefSeq" id="WP_284301205.1">
    <property type="nucleotide sequence ID" value="NZ_BSSV01000010.1"/>
</dbReference>
<proteinExistence type="predicted"/>
<dbReference type="Gene3D" id="3.90.960.10">
    <property type="entry name" value="YbaK/aminoacyl-tRNA synthetase-associated domain"/>
    <property type="match status" value="1"/>
</dbReference>
<name>A0ABQ6HGP7_9GAMM</name>
<accession>A0ABQ6HGP7</accession>
<dbReference type="SUPFAM" id="SSF55826">
    <property type="entry name" value="YbaK/ProRS associated domain"/>
    <property type="match status" value="1"/>
</dbReference>
<dbReference type="Proteomes" id="UP001157134">
    <property type="component" value="Unassembled WGS sequence"/>
</dbReference>
<dbReference type="InterPro" id="IPR036754">
    <property type="entry name" value="YbaK/aa-tRNA-synt-asso_dom_sf"/>
</dbReference>
<dbReference type="CDD" id="cd04332">
    <property type="entry name" value="YbaK_like"/>
    <property type="match status" value="1"/>
</dbReference>
<dbReference type="EMBL" id="BSSV01000010">
    <property type="protein sequence ID" value="GLX87281.1"/>
    <property type="molecule type" value="Genomic_DNA"/>
</dbReference>
<gene>
    <name evidence="2" type="ORF">tloyanaT_35340</name>
</gene>
<protein>
    <recommendedName>
        <fullName evidence="1">YbaK/aminoacyl-tRNA synthetase-associated domain-containing protein</fullName>
    </recommendedName>
</protein>
<organism evidence="2 3">
    <name type="scientific">Thalassotalea loyana</name>
    <dbReference type="NCBI Taxonomy" id="280483"/>
    <lineage>
        <taxon>Bacteria</taxon>
        <taxon>Pseudomonadati</taxon>
        <taxon>Pseudomonadota</taxon>
        <taxon>Gammaproteobacteria</taxon>
        <taxon>Alteromonadales</taxon>
        <taxon>Colwelliaceae</taxon>
        <taxon>Thalassotalea</taxon>
    </lineage>
</organism>
<evidence type="ECO:0000313" key="2">
    <source>
        <dbReference type="EMBL" id="GLX87281.1"/>
    </source>
</evidence>
<feature type="domain" description="YbaK/aminoacyl-tRNA synthetase-associated" evidence="1">
    <location>
        <begin position="24"/>
        <end position="144"/>
    </location>
</feature>
<keyword evidence="3" id="KW-1185">Reference proteome</keyword>
<dbReference type="InterPro" id="IPR007214">
    <property type="entry name" value="YbaK/aa-tRNA-synth-assoc-dom"/>
</dbReference>
<reference evidence="2 3" key="1">
    <citation type="submission" date="2023-03" db="EMBL/GenBank/DDBJ databases">
        <title>Thalassotalea loyana LMG 22536T draft genome sequence.</title>
        <authorList>
            <person name="Sawabe T."/>
        </authorList>
    </citation>
    <scope>NUCLEOTIDE SEQUENCE [LARGE SCALE GENOMIC DNA]</scope>
    <source>
        <strain evidence="2 3">LMG 22536</strain>
    </source>
</reference>
<sequence>MTIANRLNSFLNQHNVQYEVIGHRPSHNSIDSAMRAEVPVNQVAKAVILESHEGRKLMAVLPANNKISLSRINSKMMGEYHLVKENEIRHMFKDCEFGAIPPVGYAYNVNVVFDDKLDELSHVYIEAGDHKSLLRLSKTDFIRLMSSAKHSRFSDEVYH</sequence>
<comment type="caution">
    <text evidence="2">The sequence shown here is derived from an EMBL/GenBank/DDBJ whole genome shotgun (WGS) entry which is preliminary data.</text>
</comment>